<proteinExistence type="predicted"/>
<evidence type="ECO:0000313" key="2">
    <source>
        <dbReference type="EMBL" id="PWI35196.1"/>
    </source>
</evidence>
<comment type="caution">
    <text evidence="2">The sequence shown here is derived from an EMBL/GenBank/DDBJ whole genome shotgun (WGS) entry which is preliminary data.</text>
</comment>
<dbReference type="InterPro" id="IPR005619">
    <property type="entry name" value="Uncharacterised_YajG"/>
</dbReference>
<dbReference type="OrthoDB" id="5900953at2"/>
<dbReference type="RefSeq" id="WP_109318348.1">
    <property type="nucleotide sequence ID" value="NZ_QFWT01000001.1"/>
</dbReference>
<sequence>MRKLFIAASLTLLAACASPQPEQPQINFIPSPTLSPQKIVDNVSFALESKDVRSAQYVALIDSGHNNIQPVHTRQNVRISLESAVFDQLTSQGFQVSVNSENTVSLEIMELLINVQHSVMQNEMTAHGVIKLTAETPAGKMVKTYRGKAHRTGAFSASDESIEEVLNDVTNLILKEMANDQELQGYMKERF</sequence>
<evidence type="ECO:0008006" key="4">
    <source>
        <dbReference type="Google" id="ProtNLM"/>
    </source>
</evidence>
<feature type="signal peptide" evidence="1">
    <location>
        <begin position="1"/>
        <end position="19"/>
    </location>
</feature>
<keyword evidence="1" id="KW-0732">Signal</keyword>
<feature type="chain" id="PRO_5015786669" description="Lipoprotein" evidence="1">
    <location>
        <begin position="20"/>
        <end position="191"/>
    </location>
</feature>
<reference evidence="2 3" key="1">
    <citation type="submission" date="2018-05" db="EMBL/GenBank/DDBJ databases">
        <title>Vibrio limimaris sp. nov., isolated from marine sediment.</title>
        <authorList>
            <person name="Li C.-M."/>
        </authorList>
    </citation>
    <scope>NUCLEOTIDE SEQUENCE [LARGE SCALE GENOMIC DNA]</scope>
    <source>
        <strain evidence="2 3">E4404</strain>
    </source>
</reference>
<accession>A0A2U3BEI0</accession>
<dbReference type="Proteomes" id="UP000245362">
    <property type="component" value="Unassembled WGS sequence"/>
</dbReference>
<evidence type="ECO:0000256" key="1">
    <source>
        <dbReference type="SAM" id="SignalP"/>
    </source>
</evidence>
<dbReference type="AlphaFoldDB" id="A0A2U3BEI0"/>
<organism evidence="2 3">
    <name type="scientific">Vibrio albus</name>
    <dbReference type="NCBI Taxonomy" id="2200953"/>
    <lineage>
        <taxon>Bacteria</taxon>
        <taxon>Pseudomonadati</taxon>
        <taxon>Pseudomonadota</taxon>
        <taxon>Gammaproteobacteria</taxon>
        <taxon>Vibrionales</taxon>
        <taxon>Vibrionaceae</taxon>
        <taxon>Vibrio</taxon>
    </lineage>
</organism>
<evidence type="ECO:0000313" key="3">
    <source>
        <dbReference type="Proteomes" id="UP000245362"/>
    </source>
</evidence>
<dbReference type="PROSITE" id="PS51257">
    <property type="entry name" value="PROKAR_LIPOPROTEIN"/>
    <property type="match status" value="1"/>
</dbReference>
<name>A0A2U3BEI0_9VIBR</name>
<protein>
    <recommendedName>
        <fullName evidence="4">Lipoprotein</fullName>
    </recommendedName>
</protein>
<dbReference type="EMBL" id="QFWT01000001">
    <property type="protein sequence ID" value="PWI35196.1"/>
    <property type="molecule type" value="Genomic_DNA"/>
</dbReference>
<keyword evidence="3" id="KW-1185">Reference proteome</keyword>
<gene>
    <name evidence="2" type="ORF">DI392_02715</name>
</gene>
<dbReference type="Pfam" id="PF03923">
    <property type="entry name" value="Lipoprotein_16"/>
    <property type="match status" value="1"/>
</dbReference>